<name>A0ABD3KDI8_EUCGL</name>
<evidence type="ECO:0000256" key="1">
    <source>
        <dbReference type="ARBA" id="ARBA00000900"/>
    </source>
</evidence>
<dbReference type="PANTHER" id="PTHR15710">
    <property type="entry name" value="E3 UBIQUITIN-PROTEIN LIGASE PRAJA"/>
    <property type="match status" value="1"/>
</dbReference>
<evidence type="ECO:0000259" key="9">
    <source>
        <dbReference type="PROSITE" id="PS50089"/>
    </source>
</evidence>
<evidence type="ECO:0000256" key="6">
    <source>
        <dbReference type="ARBA" id="ARBA00022786"/>
    </source>
</evidence>
<keyword evidence="4" id="KW-0479">Metal-binding</keyword>
<dbReference type="CDD" id="cd16667">
    <property type="entry name" value="RING-H2_RNF126-like"/>
    <property type="match status" value="1"/>
</dbReference>
<evidence type="ECO:0000256" key="4">
    <source>
        <dbReference type="ARBA" id="ARBA00022723"/>
    </source>
</evidence>
<dbReference type="GO" id="GO:0008270">
    <property type="term" value="F:zinc ion binding"/>
    <property type="evidence" value="ECO:0007669"/>
    <property type="project" value="UniProtKB-KW"/>
</dbReference>
<dbReference type="PANTHER" id="PTHR15710:SF18">
    <property type="entry name" value="RING-TYPE E3 UBIQUITIN TRANSFERASE"/>
    <property type="match status" value="1"/>
</dbReference>
<evidence type="ECO:0000256" key="8">
    <source>
        <dbReference type="PROSITE-ProRule" id="PRU00175"/>
    </source>
</evidence>
<keyword evidence="11" id="KW-1185">Reference proteome</keyword>
<sequence length="346" mass="39115">MSSNPAEDGPSTTPNYQLYWCYQCHRTVRVAAANPSEVICPRCFGQFLGEINNPSLRYVIDFTQFDPSPEARLLEALSLILDPPIRLFNNLAVDALGSDLRGRSQRRQRGDVHVERDFTHPEGNFIDLRPRPRPRLMPRRWPRSRSLDSRENLDLDGNGISDGPLTWIFRTPVDPSRPIILPPGRAGPGARGADPRDYFPGRGLEQLIEELTQNDRPGPPPAPDSAINAIPTVTIEPSHLNNDTQSCPVCKEEFKVGGEARELPCHHLYHSDCIVPWLRLHNSCPVCRQEVPIVSDPEVPGYDSETHEGEGRCARWLRRRQLWPFRARHGQSPPPANSWWNSCSIL</sequence>
<dbReference type="SMART" id="SM00184">
    <property type="entry name" value="RING"/>
    <property type="match status" value="1"/>
</dbReference>
<dbReference type="Proteomes" id="UP001634007">
    <property type="component" value="Unassembled WGS sequence"/>
</dbReference>
<reference evidence="10 11" key="1">
    <citation type="submission" date="2024-11" db="EMBL/GenBank/DDBJ databases">
        <title>Chromosome-level genome assembly of Eucalyptus globulus Labill. provides insights into its genome evolution.</title>
        <authorList>
            <person name="Li X."/>
        </authorList>
    </citation>
    <scope>NUCLEOTIDE SEQUENCE [LARGE SCALE GENOMIC DNA]</scope>
    <source>
        <strain evidence="10">CL2024</strain>
        <tissue evidence="10">Fresh tender leaves</tissue>
    </source>
</reference>
<feature type="domain" description="RING-type" evidence="9">
    <location>
        <begin position="247"/>
        <end position="288"/>
    </location>
</feature>
<dbReference type="EMBL" id="JBJKBG010000006">
    <property type="protein sequence ID" value="KAL3737358.1"/>
    <property type="molecule type" value="Genomic_DNA"/>
</dbReference>
<organism evidence="10 11">
    <name type="scientific">Eucalyptus globulus</name>
    <name type="common">Tasmanian blue gum</name>
    <dbReference type="NCBI Taxonomy" id="34317"/>
    <lineage>
        <taxon>Eukaryota</taxon>
        <taxon>Viridiplantae</taxon>
        <taxon>Streptophyta</taxon>
        <taxon>Embryophyta</taxon>
        <taxon>Tracheophyta</taxon>
        <taxon>Spermatophyta</taxon>
        <taxon>Magnoliopsida</taxon>
        <taxon>eudicotyledons</taxon>
        <taxon>Gunneridae</taxon>
        <taxon>Pentapetalae</taxon>
        <taxon>rosids</taxon>
        <taxon>malvids</taxon>
        <taxon>Myrtales</taxon>
        <taxon>Myrtaceae</taxon>
        <taxon>Myrtoideae</taxon>
        <taxon>Eucalypteae</taxon>
        <taxon>Eucalyptus</taxon>
    </lineage>
</organism>
<keyword evidence="7" id="KW-0862">Zinc</keyword>
<keyword evidence="6" id="KW-0833">Ubl conjugation pathway</keyword>
<evidence type="ECO:0000256" key="2">
    <source>
        <dbReference type="ARBA" id="ARBA00012483"/>
    </source>
</evidence>
<dbReference type="FunFam" id="3.30.40.10:FF:000022">
    <property type="entry name" value="E3 ubiquitin-protein ligase RING1-like"/>
    <property type="match status" value="1"/>
</dbReference>
<evidence type="ECO:0000256" key="3">
    <source>
        <dbReference type="ARBA" id="ARBA00022679"/>
    </source>
</evidence>
<keyword evidence="5 8" id="KW-0863">Zinc-finger</keyword>
<dbReference type="AlphaFoldDB" id="A0ABD3KDI8"/>
<evidence type="ECO:0000313" key="11">
    <source>
        <dbReference type="Proteomes" id="UP001634007"/>
    </source>
</evidence>
<comment type="caution">
    <text evidence="10">The sequence shown here is derived from an EMBL/GenBank/DDBJ whole genome shotgun (WGS) entry which is preliminary data.</text>
</comment>
<dbReference type="Gene3D" id="3.30.40.10">
    <property type="entry name" value="Zinc/RING finger domain, C3HC4 (zinc finger)"/>
    <property type="match status" value="1"/>
</dbReference>
<evidence type="ECO:0000313" key="10">
    <source>
        <dbReference type="EMBL" id="KAL3737358.1"/>
    </source>
</evidence>
<dbReference type="EC" id="2.3.2.27" evidence="2"/>
<dbReference type="Pfam" id="PF14369">
    <property type="entry name" value="Zn_ribbon_19"/>
    <property type="match status" value="1"/>
</dbReference>
<dbReference type="InterPro" id="IPR001841">
    <property type="entry name" value="Znf_RING"/>
</dbReference>
<proteinExistence type="predicted"/>
<dbReference type="InterPro" id="IPR039525">
    <property type="entry name" value="RNF126-like_zinc-ribbon"/>
</dbReference>
<dbReference type="SUPFAM" id="SSF57850">
    <property type="entry name" value="RING/U-box"/>
    <property type="match status" value="1"/>
</dbReference>
<dbReference type="InterPro" id="IPR013083">
    <property type="entry name" value="Znf_RING/FYVE/PHD"/>
</dbReference>
<accession>A0ABD3KDI8</accession>
<keyword evidence="3" id="KW-0808">Transferase</keyword>
<evidence type="ECO:0000256" key="7">
    <source>
        <dbReference type="ARBA" id="ARBA00022833"/>
    </source>
</evidence>
<gene>
    <name evidence="10" type="ORF">ACJRO7_026172</name>
</gene>
<dbReference type="Pfam" id="PF13639">
    <property type="entry name" value="zf-RING_2"/>
    <property type="match status" value="1"/>
</dbReference>
<evidence type="ECO:0000256" key="5">
    <source>
        <dbReference type="ARBA" id="ARBA00022771"/>
    </source>
</evidence>
<protein>
    <recommendedName>
        <fullName evidence="2">RING-type E3 ubiquitin transferase</fullName>
        <ecNumber evidence="2">2.3.2.27</ecNumber>
    </recommendedName>
</protein>
<dbReference type="PROSITE" id="PS50089">
    <property type="entry name" value="ZF_RING_2"/>
    <property type="match status" value="1"/>
</dbReference>
<dbReference type="GO" id="GO:0061630">
    <property type="term" value="F:ubiquitin protein ligase activity"/>
    <property type="evidence" value="ECO:0007669"/>
    <property type="project" value="UniProtKB-EC"/>
</dbReference>
<comment type="catalytic activity">
    <reaction evidence="1">
        <text>S-ubiquitinyl-[E2 ubiquitin-conjugating enzyme]-L-cysteine + [acceptor protein]-L-lysine = [E2 ubiquitin-conjugating enzyme]-L-cysteine + N(6)-ubiquitinyl-[acceptor protein]-L-lysine.</text>
        <dbReference type="EC" id="2.3.2.27"/>
    </reaction>
</comment>